<dbReference type="EMBL" id="BKCJ011788000">
    <property type="protein sequence ID" value="GFD52926.1"/>
    <property type="molecule type" value="Genomic_DNA"/>
</dbReference>
<proteinExistence type="predicted"/>
<gene>
    <name evidence="2" type="ORF">Tci_924895</name>
</gene>
<evidence type="ECO:0000313" key="2">
    <source>
        <dbReference type="EMBL" id="GFD52926.1"/>
    </source>
</evidence>
<name>A0A699X4U0_TANCI</name>
<comment type="caution">
    <text evidence="2">The sequence shown here is derived from an EMBL/GenBank/DDBJ whole genome shotgun (WGS) entry which is preliminary data.</text>
</comment>
<sequence length="69" mass="7664">MATPSDVLLLKTDAELRFFVENPGYYQPELVAAARRELRRRYPTASLPNAAPASEAAQPVLTEYDAPDQ</sequence>
<organism evidence="2">
    <name type="scientific">Tanacetum cinerariifolium</name>
    <name type="common">Dalmatian daisy</name>
    <name type="synonym">Chrysanthemum cinerariifolium</name>
    <dbReference type="NCBI Taxonomy" id="118510"/>
    <lineage>
        <taxon>Eukaryota</taxon>
        <taxon>Viridiplantae</taxon>
        <taxon>Streptophyta</taxon>
        <taxon>Embryophyta</taxon>
        <taxon>Tracheophyta</taxon>
        <taxon>Spermatophyta</taxon>
        <taxon>Magnoliopsida</taxon>
        <taxon>eudicotyledons</taxon>
        <taxon>Gunneridae</taxon>
        <taxon>Pentapetalae</taxon>
        <taxon>asterids</taxon>
        <taxon>campanulids</taxon>
        <taxon>Asterales</taxon>
        <taxon>Asteraceae</taxon>
        <taxon>Asteroideae</taxon>
        <taxon>Anthemideae</taxon>
        <taxon>Anthemidinae</taxon>
        <taxon>Tanacetum</taxon>
    </lineage>
</organism>
<feature type="non-terminal residue" evidence="2">
    <location>
        <position position="69"/>
    </location>
</feature>
<accession>A0A699X4U0</accession>
<feature type="region of interest" description="Disordered" evidence="1">
    <location>
        <begin position="44"/>
        <end position="69"/>
    </location>
</feature>
<protein>
    <submittedName>
        <fullName evidence="2">Uncharacterized protein</fullName>
    </submittedName>
</protein>
<evidence type="ECO:0000256" key="1">
    <source>
        <dbReference type="SAM" id="MobiDB-lite"/>
    </source>
</evidence>
<reference evidence="2" key="1">
    <citation type="journal article" date="2019" name="Sci. Rep.">
        <title>Draft genome of Tanacetum cinerariifolium, the natural source of mosquito coil.</title>
        <authorList>
            <person name="Yamashiro T."/>
            <person name="Shiraishi A."/>
            <person name="Satake H."/>
            <person name="Nakayama K."/>
        </authorList>
    </citation>
    <scope>NUCLEOTIDE SEQUENCE</scope>
</reference>
<dbReference type="AlphaFoldDB" id="A0A699X4U0"/>